<keyword evidence="3" id="KW-1185">Reference proteome</keyword>
<dbReference type="Proteomes" id="UP000033423">
    <property type="component" value="Unassembled WGS sequence"/>
</dbReference>
<dbReference type="AlphaFoldDB" id="A0A0F3GWF8"/>
<organism evidence="2 3">
    <name type="scientific">Candidatus Magnetobacterium bavaricum</name>
    <dbReference type="NCBI Taxonomy" id="29290"/>
    <lineage>
        <taxon>Bacteria</taxon>
        <taxon>Pseudomonadati</taxon>
        <taxon>Nitrospirota</taxon>
        <taxon>Thermodesulfovibrionia</taxon>
        <taxon>Thermodesulfovibrionales</taxon>
        <taxon>Candidatus Magnetobacteriaceae</taxon>
        <taxon>Candidatus Magnetobacterium</taxon>
    </lineage>
</organism>
<dbReference type="InterPro" id="IPR003959">
    <property type="entry name" value="ATPase_AAA_core"/>
</dbReference>
<gene>
    <name evidence="2" type="ORF">MBAV_001609</name>
</gene>
<reference evidence="2 3" key="1">
    <citation type="submission" date="2015-02" db="EMBL/GenBank/DDBJ databases">
        <title>Single-cell genomics of uncultivated deep-branching MTB reveals a conserved set of magnetosome genes.</title>
        <authorList>
            <person name="Kolinko S."/>
            <person name="Richter M."/>
            <person name="Glockner F.O."/>
            <person name="Brachmann A."/>
            <person name="Schuler D."/>
        </authorList>
    </citation>
    <scope>NUCLEOTIDE SEQUENCE [LARGE SCALE GENOMIC DNA]</scope>
    <source>
        <strain evidence="2">TM-1</strain>
    </source>
</reference>
<evidence type="ECO:0000313" key="3">
    <source>
        <dbReference type="Proteomes" id="UP000033423"/>
    </source>
</evidence>
<dbReference type="GO" id="GO:0016887">
    <property type="term" value="F:ATP hydrolysis activity"/>
    <property type="evidence" value="ECO:0007669"/>
    <property type="project" value="InterPro"/>
</dbReference>
<accession>A0A0F3GWF8</accession>
<evidence type="ECO:0000259" key="1">
    <source>
        <dbReference type="Pfam" id="PF13304"/>
    </source>
</evidence>
<dbReference type="EMBL" id="LACI01000690">
    <property type="protein sequence ID" value="KJU86197.1"/>
    <property type="molecule type" value="Genomic_DNA"/>
</dbReference>
<dbReference type="Pfam" id="PF13304">
    <property type="entry name" value="AAA_21"/>
    <property type="match status" value="1"/>
</dbReference>
<proteinExistence type="predicted"/>
<evidence type="ECO:0000313" key="2">
    <source>
        <dbReference type="EMBL" id="KJU86197.1"/>
    </source>
</evidence>
<feature type="non-terminal residue" evidence="2">
    <location>
        <position position="54"/>
    </location>
</feature>
<comment type="caution">
    <text evidence="2">The sequence shown here is derived from an EMBL/GenBank/DDBJ whole genome shotgun (WGS) entry which is preliminary data.</text>
</comment>
<dbReference type="GO" id="GO:0005524">
    <property type="term" value="F:ATP binding"/>
    <property type="evidence" value="ECO:0007669"/>
    <property type="project" value="InterPro"/>
</dbReference>
<sequence>MVAADIEELPDNRIQTSDPEWHLLKSAVIYGANASGKSNLIKAMNFMRKLVLTS</sequence>
<name>A0A0F3GWF8_9BACT</name>
<protein>
    <recommendedName>
        <fullName evidence="1">ATPase AAA-type core domain-containing protein</fullName>
    </recommendedName>
</protein>
<feature type="domain" description="ATPase AAA-type core" evidence="1">
    <location>
        <begin position="27"/>
        <end position="48"/>
    </location>
</feature>